<dbReference type="Proteomes" id="UP000286746">
    <property type="component" value="Unassembled WGS sequence"/>
</dbReference>
<dbReference type="PANTHER" id="PTHR43591">
    <property type="entry name" value="METHYLTRANSFERASE"/>
    <property type="match status" value="1"/>
</dbReference>
<organism evidence="2 3">
    <name type="scientific">Streptomyces paromomycinus</name>
    <name type="common">Streptomyces rimosus subsp. paromomycinus</name>
    <dbReference type="NCBI Taxonomy" id="92743"/>
    <lineage>
        <taxon>Bacteria</taxon>
        <taxon>Bacillati</taxon>
        <taxon>Actinomycetota</taxon>
        <taxon>Actinomycetes</taxon>
        <taxon>Kitasatosporales</taxon>
        <taxon>Streptomycetaceae</taxon>
        <taxon>Streptomyces</taxon>
    </lineage>
</organism>
<evidence type="ECO:0000313" key="3">
    <source>
        <dbReference type="Proteomes" id="UP000286746"/>
    </source>
</evidence>
<protein>
    <recommendedName>
        <fullName evidence="1">Methyltransferase type 11 domain-containing protein</fullName>
    </recommendedName>
</protein>
<gene>
    <name evidence="2" type="ORF">GKJPGBOP_07940</name>
</gene>
<evidence type="ECO:0000313" key="2">
    <source>
        <dbReference type="EMBL" id="GCD48144.1"/>
    </source>
</evidence>
<dbReference type="SUPFAM" id="SSF53335">
    <property type="entry name" value="S-adenosyl-L-methionine-dependent methyltransferases"/>
    <property type="match status" value="1"/>
</dbReference>
<sequence length="264" mass="28894">MPITRDDVTEHFRMRAATYDRSSSWCTDQGLGEIVLDLGAPAPDARVLDVACGTGLVSRLFSGRVAEVVGLDLTAEMAEQAAPFLDRLVVAPAEKLPFDDGEFDLVVCRQGMQFMDLPDAVEEMVRVVRPGGRVVLVNLCAYGPHDRDTYFEILRLRNPVRRHFFLPEEPAELLRAAGCDPVRTRRHVSAEDVDVWSDNGAIGQERREAIRAAYRGATEEFRSLHAVREAAGRIVDHMLFVVAAGTKPAASGGGAGEEPHATAK</sequence>
<proteinExistence type="predicted"/>
<name>A0A401WFM6_STREY</name>
<comment type="caution">
    <text evidence="2">The sequence shown here is derived from an EMBL/GenBank/DDBJ whole genome shotgun (WGS) entry which is preliminary data.</text>
</comment>
<dbReference type="PANTHER" id="PTHR43591:SF24">
    <property type="entry name" value="2-METHOXY-6-POLYPRENYL-1,4-BENZOQUINOL METHYLASE, MITOCHONDRIAL"/>
    <property type="match status" value="1"/>
</dbReference>
<keyword evidence="3" id="KW-1185">Reference proteome</keyword>
<dbReference type="RefSeq" id="WP_246177886.1">
    <property type="nucleotide sequence ID" value="NZ_BHZD01000001.1"/>
</dbReference>
<feature type="domain" description="Methyltransferase type 11" evidence="1">
    <location>
        <begin position="48"/>
        <end position="136"/>
    </location>
</feature>
<reference evidence="2 3" key="1">
    <citation type="submission" date="2018-11" db="EMBL/GenBank/DDBJ databases">
        <title>Whole genome sequence of Streptomyces paromomycinus NBRC 15454(T).</title>
        <authorList>
            <person name="Komaki H."/>
            <person name="Tamura T."/>
        </authorList>
    </citation>
    <scope>NUCLEOTIDE SEQUENCE [LARGE SCALE GENOMIC DNA]</scope>
    <source>
        <strain evidence="2 3">NBRC 15454</strain>
    </source>
</reference>
<dbReference type="Pfam" id="PF08241">
    <property type="entry name" value="Methyltransf_11"/>
    <property type="match status" value="1"/>
</dbReference>
<dbReference type="Gene3D" id="3.40.50.150">
    <property type="entry name" value="Vaccinia Virus protein VP39"/>
    <property type="match status" value="1"/>
</dbReference>
<dbReference type="InterPro" id="IPR029063">
    <property type="entry name" value="SAM-dependent_MTases_sf"/>
</dbReference>
<dbReference type="GO" id="GO:0008757">
    <property type="term" value="F:S-adenosylmethionine-dependent methyltransferase activity"/>
    <property type="evidence" value="ECO:0007669"/>
    <property type="project" value="InterPro"/>
</dbReference>
<dbReference type="CDD" id="cd02440">
    <property type="entry name" value="AdoMet_MTases"/>
    <property type="match status" value="1"/>
</dbReference>
<dbReference type="AlphaFoldDB" id="A0A401WFM6"/>
<dbReference type="InterPro" id="IPR013216">
    <property type="entry name" value="Methyltransf_11"/>
</dbReference>
<dbReference type="EMBL" id="BHZD01000001">
    <property type="protein sequence ID" value="GCD48144.1"/>
    <property type="molecule type" value="Genomic_DNA"/>
</dbReference>
<accession>A0A401WFM6</accession>
<evidence type="ECO:0000259" key="1">
    <source>
        <dbReference type="Pfam" id="PF08241"/>
    </source>
</evidence>